<accession>A0ACC7N2J0</accession>
<gene>
    <name evidence="1" type="ORF">ACJEBM_30330</name>
</gene>
<reference evidence="1" key="1">
    <citation type="submission" date="2024-11" db="EMBL/GenBank/DDBJ databases">
        <authorList>
            <person name="Lucas J.A."/>
        </authorList>
    </citation>
    <scope>NUCLEOTIDE SEQUENCE</scope>
    <source>
        <strain evidence="1">Z 8.8</strain>
    </source>
</reference>
<proteinExistence type="predicted"/>
<protein>
    <submittedName>
        <fullName evidence="1">Copper resistance protein CopD</fullName>
    </submittedName>
</protein>
<dbReference type="Proteomes" id="UP001622950">
    <property type="component" value="Unassembled WGS sequence"/>
</dbReference>
<evidence type="ECO:0000313" key="1">
    <source>
        <dbReference type="EMBL" id="MFK9084956.1"/>
    </source>
</evidence>
<evidence type="ECO:0000313" key="2">
    <source>
        <dbReference type="Proteomes" id="UP001622950"/>
    </source>
</evidence>
<dbReference type="EMBL" id="JBJHQE010000115">
    <property type="protein sequence ID" value="MFK9084956.1"/>
    <property type="molecule type" value="Genomic_DNA"/>
</dbReference>
<sequence>MADAMVLCRFVHFCVVLMLFGAWVFRPLLLGRLTTLDQPLLRLSQWLAVVALASGVGWLLLVTASMAGTWAAAFEPAILLRVLGRTFFGEVWGWHLLLNALLVILLLTPWRSSLP</sequence>
<feature type="non-terminal residue" evidence="1">
    <location>
        <position position="115"/>
    </location>
</feature>
<keyword evidence="2" id="KW-1185">Reference proteome</keyword>
<organism evidence="1 2">
    <name type="scientific">Pseudomonas neuropathica</name>
    <dbReference type="NCBI Taxonomy" id="2730425"/>
    <lineage>
        <taxon>Bacteria</taxon>
        <taxon>Pseudomonadati</taxon>
        <taxon>Pseudomonadota</taxon>
        <taxon>Gammaproteobacteria</taxon>
        <taxon>Pseudomonadales</taxon>
        <taxon>Pseudomonadaceae</taxon>
        <taxon>Pseudomonas</taxon>
    </lineage>
</organism>
<name>A0ACC7N2J0_9PSED</name>
<comment type="caution">
    <text evidence="1">The sequence shown here is derived from an EMBL/GenBank/DDBJ whole genome shotgun (WGS) entry which is preliminary data.</text>
</comment>